<dbReference type="GO" id="GO:0003924">
    <property type="term" value="F:GTPase activity"/>
    <property type="evidence" value="ECO:0007669"/>
    <property type="project" value="InterPro"/>
</dbReference>
<organism evidence="2 3">
    <name type="scientific">Fervidibacillus albus</name>
    <dbReference type="NCBI Taxonomy" id="2980026"/>
    <lineage>
        <taxon>Bacteria</taxon>
        <taxon>Bacillati</taxon>
        <taxon>Bacillota</taxon>
        <taxon>Bacilli</taxon>
        <taxon>Bacillales</taxon>
        <taxon>Bacillaceae</taxon>
        <taxon>Fervidibacillus</taxon>
    </lineage>
</organism>
<dbReference type="KEGG" id="faf:OE104_03885"/>
<dbReference type="AlphaFoldDB" id="A0A9E8LVU8"/>
<sequence length="337" mass="38121">MEKKFRYRKIKRENFSIEKLAGCIRKGSRVHLAKAITLIESNRWDDFQKGQELLTLLMPYTGQSLRIGITGVPGAGKSTFIERLGTFLCQMGKKVAVLAVDPSSTVTHGSILGDKTRMEQLSKEPNAFIRPSPSGGTLGGVHRKTRETILLCEAAGYEIIFVETVGVGQSEVDVKTMVDMFLLLTITGAGDELQGLKKGIVELVDGVIVTKADGENRKRAIKTKNEYNQFLKFLRPKTDLWEPKAMICSNITGEGIREIWAFVEHFHEHLRKTNRFDEQRKEQLKDWLMSSIIDRLRQSFFEHEKVKKELPSTIEQVTKGNLPVSTAVEKILSLYHE</sequence>
<gene>
    <name evidence="2" type="primary">meaB</name>
    <name evidence="2" type="ORF">OE104_03885</name>
</gene>
<dbReference type="Proteomes" id="UP001164718">
    <property type="component" value="Chromosome"/>
</dbReference>
<evidence type="ECO:0000313" key="3">
    <source>
        <dbReference type="Proteomes" id="UP001164718"/>
    </source>
</evidence>
<accession>A0A9E8LVU8</accession>
<dbReference type="GO" id="GO:0005525">
    <property type="term" value="F:GTP binding"/>
    <property type="evidence" value="ECO:0007669"/>
    <property type="project" value="InterPro"/>
</dbReference>
<protein>
    <submittedName>
        <fullName evidence="2">Methylmalonyl Co-A mutase-associated GTPase MeaB</fullName>
        <ecNumber evidence="2">3.6.5.-</ecNumber>
    </submittedName>
</protein>
<reference evidence="2" key="1">
    <citation type="submission" date="2022-09" db="EMBL/GenBank/DDBJ databases">
        <title>Complete Genomes of Fervidibacillus albus and Fervidibacillus halotolerans isolated from tidal flat sediments.</title>
        <authorList>
            <person name="Kwon K.K."/>
            <person name="Yang S.-H."/>
            <person name="Park M.J."/>
            <person name="Oh H.-M."/>
        </authorList>
    </citation>
    <scope>NUCLEOTIDE SEQUENCE</scope>
    <source>
        <strain evidence="2">MEBiC13591</strain>
    </source>
</reference>
<dbReference type="NCBIfam" id="NF006958">
    <property type="entry name" value="PRK09435.1"/>
    <property type="match status" value="1"/>
</dbReference>
<evidence type="ECO:0000313" key="2">
    <source>
        <dbReference type="EMBL" id="WAA10476.1"/>
    </source>
</evidence>
<dbReference type="Gene3D" id="1.10.287.130">
    <property type="match status" value="1"/>
</dbReference>
<dbReference type="InterPro" id="IPR005129">
    <property type="entry name" value="GTPase_ArgK"/>
</dbReference>
<dbReference type="SUPFAM" id="SSF52540">
    <property type="entry name" value="P-loop containing nucleoside triphosphate hydrolases"/>
    <property type="match status" value="1"/>
</dbReference>
<comment type="similarity">
    <text evidence="1">Belongs to the SIMIBI class G3E GTPase family. ArgK/MeaB subfamily.</text>
</comment>
<evidence type="ECO:0000256" key="1">
    <source>
        <dbReference type="ARBA" id="ARBA00009625"/>
    </source>
</evidence>
<keyword evidence="2" id="KW-0378">Hydrolase</keyword>
<dbReference type="RefSeq" id="WP_275418267.1">
    <property type="nucleotide sequence ID" value="NZ_CP106878.1"/>
</dbReference>
<dbReference type="Gene3D" id="1.20.5.170">
    <property type="match status" value="1"/>
</dbReference>
<name>A0A9E8LVU8_9BACI</name>
<dbReference type="EMBL" id="CP106878">
    <property type="protein sequence ID" value="WAA10476.1"/>
    <property type="molecule type" value="Genomic_DNA"/>
</dbReference>
<dbReference type="PANTHER" id="PTHR23408:SF3">
    <property type="entry name" value="METHYLMALONIC ACIDURIA TYPE A PROTEIN, MITOCHONDRIAL"/>
    <property type="match status" value="1"/>
</dbReference>
<dbReference type="CDD" id="cd03114">
    <property type="entry name" value="MMAA-like"/>
    <property type="match status" value="1"/>
</dbReference>
<dbReference type="GO" id="GO:0005737">
    <property type="term" value="C:cytoplasm"/>
    <property type="evidence" value="ECO:0007669"/>
    <property type="project" value="TreeGrafter"/>
</dbReference>
<dbReference type="Gene3D" id="3.40.50.300">
    <property type="entry name" value="P-loop containing nucleotide triphosphate hydrolases"/>
    <property type="match status" value="1"/>
</dbReference>
<keyword evidence="3" id="KW-1185">Reference proteome</keyword>
<dbReference type="NCBIfam" id="TIGR00750">
    <property type="entry name" value="lao"/>
    <property type="match status" value="1"/>
</dbReference>
<proteinExistence type="inferred from homology"/>
<dbReference type="PANTHER" id="PTHR23408">
    <property type="entry name" value="METHYLMALONYL-COA MUTASE"/>
    <property type="match status" value="1"/>
</dbReference>
<dbReference type="EC" id="3.6.5.-" evidence="2"/>
<dbReference type="InterPro" id="IPR027417">
    <property type="entry name" value="P-loop_NTPase"/>
</dbReference>
<dbReference type="Pfam" id="PF03308">
    <property type="entry name" value="MeaB"/>
    <property type="match status" value="1"/>
</dbReference>